<keyword evidence="5" id="KW-1185">Reference proteome</keyword>
<dbReference type="PANTHER" id="PTHR10366">
    <property type="entry name" value="NAD DEPENDENT EPIMERASE/DEHYDRATASE"/>
    <property type="match status" value="1"/>
</dbReference>
<keyword evidence="1" id="KW-0560">Oxidoreductase</keyword>
<dbReference type="Pfam" id="PF01370">
    <property type="entry name" value="Epimerase"/>
    <property type="match status" value="1"/>
</dbReference>
<evidence type="ECO:0000313" key="4">
    <source>
        <dbReference type="EMBL" id="PMD29337.1"/>
    </source>
</evidence>
<dbReference type="AlphaFoldDB" id="A0A2J6QSV4"/>
<dbReference type="STRING" id="1149755.A0A2J6QSV4"/>
<dbReference type="GO" id="GO:0016616">
    <property type="term" value="F:oxidoreductase activity, acting on the CH-OH group of donors, NAD or NADP as acceptor"/>
    <property type="evidence" value="ECO:0007669"/>
    <property type="project" value="TreeGrafter"/>
</dbReference>
<protein>
    <submittedName>
        <fullName evidence="4">NAD(P)-binding protein</fullName>
    </submittedName>
</protein>
<dbReference type="OrthoDB" id="2735536at2759"/>
<evidence type="ECO:0000256" key="2">
    <source>
        <dbReference type="ARBA" id="ARBA00023445"/>
    </source>
</evidence>
<dbReference type="InterPro" id="IPR001509">
    <property type="entry name" value="Epimerase_deHydtase"/>
</dbReference>
<dbReference type="EMBL" id="KZ613975">
    <property type="protein sequence ID" value="PMD29337.1"/>
    <property type="molecule type" value="Genomic_DNA"/>
</dbReference>
<dbReference type="SUPFAM" id="SSF51735">
    <property type="entry name" value="NAD(P)-binding Rossmann-fold domains"/>
    <property type="match status" value="1"/>
</dbReference>
<evidence type="ECO:0000256" key="1">
    <source>
        <dbReference type="ARBA" id="ARBA00023002"/>
    </source>
</evidence>
<name>A0A2J6QSV4_HYAVF</name>
<dbReference type="FunFam" id="3.40.50.720:FF:000191">
    <property type="entry name" value="Methylglyoxal reductase (NADPH-dependent)"/>
    <property type="match status" value="1"/>
</dbReference>
<feature type="domain" description="NAD-dependent epimerase/dehydratase" evidence="3">
    <location>
        <begin position="3"/>
        <end position="255"/>
    </location>
</feature>
<gene>
    <name evidence="4" type="ORF">L207DRAFT_521021</name>
</gene>
<sequence>MRVLLTGGSGFLGAHCVDCLLRGGHSVVFTVRSKEKGERILGNYPTVSSNGLSYVIVEDIAKEDAFDTAVKSNPPFEAVLHTASPYHFRITDPKTDLLDPAIFGTIGILKSIKKNAPTVKRVAITSSFAAMVTVKAHPKIYDESMWNNVTWDEALHTDVYTAWRSSKTFAEKAAWEFFEKEKPNFQISTINPPLVFGPVVHYFNGMDNINTSNERIRDMIQGKMKEKLAPTGIFIWVDVRDVALAHVRAIEISEAAGQRFLCTAGFYSNAEIANVIKKNFPDLKEKLPASYESDLDINHKPFDVDNSRSKEVLRLKYKPIEESITDTVKSLLGIAMS</sequence>
<dbReference type="Gene3D" id="3.40.50.720">
    <property type="entry name" value="NAD(P)-binding Rossmann-like Domain"/>
    <property type="match status" value="1"/>
</dbReference>
<reference evidence="4 5" key="1">
    <citation type="submission" date="2016-04" db="EMBL/GenBank/DDBJ databases">
        <title>A degradative enzymes factory behind the ericoid mycorrhizal symbiosis.</title>
        <authorList>
            <consortium name="DOE Joint Genome Institute"/>
            <person name="Martino E."/>
            <person name="Morin E."/>
            <person name="Grelet G."/>
            <person name="Kuo A."/>
            <person name="Kohler A."/>
            <person name="Daghino S."/>
            <person name="Barry K."/>
            <person name="Choi C."/>
            <person name="Cichocki N."/>
            <person name="Clum A."/>
            <person name="Copeland A."/>
            <person name="Hainaut M."/>
            <person name="Haridas S."/>
            <person name="Labutti K."/>
            <person name="Lindquist E."/>
            <person name="Lipzen A."/>
            <person name="Khouja H.-R."/>
            <person name="Murat C."/>
            <person name="Ohm R."/>
            <person name="Olson A."/>
            <person name="Spatafora J."/>
            <person name="Veneault-Fourrey C."/>
            <person name="Henrissat B."/>
            <person name="Grigoriev I."/>
            <person name="Martin F."/>
            <person name="Perotto S."/>
        </authorList>
    </citation>
    <scope>NUCLEOTIDE SEQUENCE [LARGE SCALE GENOMIC DNA]</scope>
    <source>
        <strain evidence="4 5">F</strain>
    </source>
</reference>
<organism evidence="4 5">
    <name type="scientific">Hyaloscypha variabilis (strain UAMH 11265 / GT02V1 / F)</name>
    <name type="common">Meliniomyces variabilis</name>
    <dbReference type="NCBI Taxonomy" id="1149755"/>
    <lineage>
        <taxon>Eukaryota</taxon>
        <taxon>Fungi</taxon>
        <taxon>Dikarya</taxon>
        <taxon>Ascomycota</taxon>
        <taxon>Pezizomycotina</taxon>
        <taxon>Leotiomycetes</taxon>
        <taxon>Helotiales</taxon>
        <taxon>Hyaloscyphaceae</taxon>
        <taxon>Hyaloscypha</taxon>
        <taxon>Hyaloscypha variabilis</taxon>
    </lineage>
</organism>
<dbReference type="CDD" id="cd05227">
    <property type="entry name" value="AR_SDR_e"/>
    <property type="match status" value="1"/>
</dbReference>
<comment type="similarity">
    <text evidence="2">Belongs to the NAD(P)-dependent epimerase/dehydratase family. Dihydroflavonol-4-reductase subfamily.</text>
</comment>
<evidence type="ECO:0000313" key="5">
    <source>
        <dbReference type="Proteomes" id="UP000235786"/>
    </source>
</evidence>
<proteinExistence type="inferred from homology"/>
<evidence type="ECO:0000259" key="3">
    <source>
        <dbReference type="Pfam" id="PF01370"/>
    </source>
</evidence>
<dbReference type="InterPro" id="IPR050425">
    <property type="entry name" value="NAD(P)_dehydrat-like"/>
</dbReference>
<accession>A0A2J6QSV4</accession>
<dbReference type="Proteomes" id="UP000235786">
    <property type="component" value="Unassembled WGS sequence"/>
</dbReference>
<dbReference type="InterPro" id="IPR036291">
    <property type="entry name" value="NAD(P)-bd_dom_sf"/>
</dbReference>
<dbReference type="PANTHER" id="PTHR10366:SF564">
    <property type="entry name" value="STEROL-4-ALPHA-CARBOXYLATE 3-DEHYDROGENASE, DECARBOXYLATING"/>
    <property type="match status" value="1"/>
</dbReference>